<evidence type="ECO:0008006" key="4">
    <source>
        <dbReference type="Google" id="ProtNLM"/>
    </source>
</evidence>
<sequence>MIVGYGATRDTLSLYSAGSGGVSKMALSVPEEVIFGFLSFEGGLAHQKTVADFFDRHDVTVNTTRPSELTPIMLPSSLGRSDSVQPSKVRSTVWHQNSQASSRASSSSTTSFVGSAVSESGIPGRAPRTELLSVEGITEVNSRAGTSEQDAASADAAERDVLGSSETEQHPPNKGAASTALATDDEAARPRTSSSNYAHGKAPKVDDLALDTPPTPKSFNEMVIMPSNGSMSDVDEFADHIPLSRLTAANAAIVASGSSPHADPVVNSPTLSESASSRYSFSQLSPTSIDAILAPVSTSDHVVRATTSSSRTSQDHANSYSLNLMSSAASTSAYSASGYQRYSSARPIDRPLTSTSGARKNRASVISVLLSAPVSAEVARALEEVSKHRKTAADLAASSGIMGTKYFDCLQGYTSIQEPTNSYWKRRYFVIADGTLFLYTNECSRVPTDYWPLKSVVRPPRPADEDVLMPHAVAVDFGSGEHYLFFDSAAIRQSFESEVAQAMNK</sequence>
<dbReference type="Gene3D" id="2.30.29.30">
    <property type="entry name" value="Pleckstrin-homology domain (PH domain)/Phosphotyrosine-binding domain (PTB)"/>
    <property type="match status" value="1"/>
</dbReference>
<accession>A0A9W8H973</accession>
<dbReference type="EMBL" id="JANBUM010000239">
    <property type="protein sequence ID" value="KAJ2780699.1"/>
    <property type="molecule type" value="Genomic_DNA"/>
</dbReference>
<evidence type="ECO:0000313" key="2">
    <source>
        <dbReference type="EMBL" id="KAJ2780699.1"/>
    </source>
</evidence>
<feature type="region of interest" description="Disordered" evidence="1">
    <location>
        <begin position="69"/>
        <end position="213"/>
    </location>
</feature>
<dbReference type="OrthoDB" id="2123378at2759"/>
<name>A0A9W8H973_9FUNG</name>
<feature type="compositionally biased region" description="Basic and acidic residues" evidence="1">
    <location>
        <begin position="156"/>
        <end position="171"/>
    </location>
</feature>
<evidence type="ECO:0000256" key="1">
    <source>
        <dbReference type="SAM" id="MobiDB-lite"/>
    </source>
</evidence>
<reference evidence="2" key="1">
    <citation type="submission" date="2022-07" db="EMBL/GenBank/DDBJ databases">
        <title>Phylogenomic reconstructions and comparative analyses of Kickxellomycotina fungi.</title>
        <authorList>
            <person name="Reynolds N.K."/>
            <person name="Stajich J.E."/>
            <person name="Barry K."/>
            <person name="Grigoriev I.V."/>
            <person name="Crous P."/>
            <person name="Smith M.E."/>
        </authorList>
    </citation>
    <scope>NUCLEOTIDE SEQUENCE</scope>
    <source>
        <strain evidence="2">BCRC 34489</strain>
    </source>
</reference>
<dbReference type="InterPro" id="IPR011993">
    <property type="entry name" value="PH-like_dom_sf"/>
</dbReference>
<protein>
    <recommendedName>
        <fullName evidence="4">PH domain-containing protein</fullName>
    </recommendedName>
</protein>
<feature type="compositionally biased region" description="Polar residues" evidence="1">
    <location>
        <begin position="78"/>
        <end position="97"/>
    </location>
</feature>
<comment type="caution">
    <text evidence="2">The sequence shown here is derived from an EMBL/GenBank/DDBJ whole genome shotgun (WGS) entry which is preliminary data.</text>
</comment>
<dbReference type="SUPFAM" id="SSF50729">
    <property type="entry name" value="PH domain-like"/>
    <property type="match status" value="1"/>
</dbReference>
<gene>
    <name evidence="2" type="ORF">GGI15_003442</name>
</gene>
<dbReference type="CDD" id="cd00821">
    <property type="entry name" value="PH"/>
    <property type="match status" value="1"/>
</dbReference>
<dbReference type="AlphaFoldDB" id="A0A9W8H973"/>
<dbReference type="Proteomes" id="UP001140172">
    <property type="component" value="Unassembled WGS sequence"/>
</dbReference>
<proteinExistence type="predicted"/>
<evidence type="ECO:0000313" key="3">
    <source>
        <dbReference type="Proteomes" id="UP001140172"/>
    </source>
</evidence>
<feature type="compositionally biased region" description="Low complexity" evidence="1">
    <location>
        <begin position="98"/>
        <end position="118"/>
    </location>
</feature>
<organism evidence="2 3">
    <name type="scientific">Coemansia interrupta</name>
    <dbReference type="NCBI Taxonomy" id="1126814"/>
    <lineage>
        <taxon>Eukaryota</taxon>
        <taxon>Fungi</taxon>
        <taxon>Fungi incertae sedis</taxon>
        <taxon>Zoopagomycota</taxon>
        <taxon>Kickxellomycotina</taxon>
        <taxon>Kickxellomycetes</taxon>
        <taxon>Kickxellales</taxon>
        <taxon>Kickxellaceae</taxon>
        <taxon>Coemansia</taxon>
    </lineage>
</organism>
<keyword evidence="3" id="KW-1185">Reference proteome</keyword>